<proteinExistence type="predicted"/>
<dbReference type="EMBL" id="ANOF01000068">
    <property type="protein sequence ID" value="EMI27340.1"/>
    <property type="molecule type" value="Genomic_DNA"/>
</dbReference>
<gene>
    <name evidence="1" type="ORF">RESH_02072</name>
</gene>
<evidence type="ECO:0000313" key="2">
    <source>
        <dbReference type="Proteomes" id="UP000011996"/>
    </source>
</evidence>
<dbReference type="Proteomes" id="UP000011996">
    <property type="component" value="Unassembled WGS sequence"/>
</dbReference>
<organism evidence="1 2">
    <name type="scientific">Rhodopirellula europaea SH398</name>
    <dbReference type="NCBI Taxonomy" id="1263868"/>
    <lineage>
        <taxon>Bacteria</taxon>
        <taxon>Pseudomonadati</taxon>
        <taxon>Planctomycetota</taxon>
        <taxon>Planctomycetia</taxon>
        <taxon>Pirellulales</taxon>
        <taxon>Pirellulaceae</taxon>
        <taxon>Rhodopirellula</taxon>
    </lineage>
</organism>
<protein>
    <submittedName>
        <fullName evidence="1">Uncharacterized protein</fullName>
    </submittedName>
</protein>
<dbReference type="PATRIC" id="fig|1263868.3.peg.2241"/>
<reference evidence="1 2" key="1">
    <citation type="journal article" date="2013" name="Mar. Genomics">
        <title>Expression of sulfatases in Rhodopirellula baltica and the diversity of sulfatases in the genus Rhodopirellula.</title>
        <authorList>
            <person name="Wegner C.E."/>
            <person name="Richter-Heitmann T."/>
            <person name="Klindworth A."/>
            <person name="Klockow C."/>
            <person name="Richter M."/>
            <person name="Achstetter T."/>
            <person name="Glockner F.O."/>
            <person name="Harder J."/>
        </authorList>
    </citation>
    <scope>NUCLEOTIDE SEQUENCE [LARGE SCALE GENOMIC DNA]</scope>
    <source>
        <strain evidence="1 2">SH398</strain>
    </source>
</reference>
<sequence length="68" mass="7689">MQIDKCELQKWWVGAMEMGQAAGLKIAWMLARSILADAVFSVLFRGGHEVAGWRYTARHEFFGSLSLD</sequence>
<accession>M5S777</accession>
<dbReference type="AlphaFoldDB" id="M5S777"/>
<name>M5S777_9BACT</name>
<evidence type="ECO:0000313" key="1">
    <source>
        <dbReference type="EMBL" id="EMI27340.1"/>
    </source>
</evidence>
<comment type="caution">
    <text evidence="1">The sequence shown here is derived from an EMBL/GenBank/DDBJ whole genome shotgun (WGS) entry which is preliminary data.</text>
</comment>